<keyword evidence="1" id="KW-0812">Transmembrane</keyword>
<gene>
    <name evidence="2" type="ORF">H6A60_03150</name>
</gene>
<accession>A0ABS2DS03</accession>
<feature type="transmembrane region" description="Helical" evidence="1">
    <location>
        <begin position="6"/>
        <end position="24"/>
    </location>
</feature>
<sequence length="64" mass="7055">MTGTDLFLLVLGWIFVIEGLSPLINPVGWQRMLAHLAEVPPERIRSVAATVVLFGLAVVWLVLD</sequence>
<protein>
    <submittedName>
        <fullName evidence="2">DUF2065 domain-containing protein</fullName>
    </submittedName>
</protein>
<keyword evidence="1" id="KW-1133">Transmembrane helix</keyword>
<evidence type="ECO:0000256" key="1">
    <source>
        <dbReference type="SAM" id="Phobius"/>
    </source>
</evidence>
<dbReference type="EMBL" id="JACJJC010000003">
    <property type="protein sequence ID" value="MBM6703493.1"/>
    <property type="molecule type" value="Genomic_DNA"/>
</dbReference>
<organism evidence="2 3">
    <name type="scientific">Sutterella massiliensis</name>
    <dbReference type="NCBI Taxonomy" id="1816689"/>
    <lineage>
        <taxon>Bacteria</taxon>
        <taxon>Pseudomonadati</taxon>
        <taxon>Pseudomonadota</taxon>
        <taxon>Betaproteobacteria</taxon>
        <taxon>Burkholderiales</taxon>
        <taxon>Sutterellaceae</taxon>
        <taxon>Sutterella</taxon>
    </lineage>
</organism>
<dbReference type="Pfam" id="PF09838">
    <property type="entry name" value="DUF2065"/>
    <property type="match status" value="1"/>
</dbReference>
<name>A0ABS2DS03_9BURK</name>
<dbReference type="InterPro" id="IPR019201">
    <property type="entry name" value="DUF2065"/>
</dbReference>
<proteinExistence type="predicted"/>
<dbReference type="RefSeq" id="WP_205101956.1">
    <property type="nucleotide sequence ID" value="NZ_JACJJC010000003.1"/>
</dbReference>
<evidence type="ECO:0000313" key="2">
    <source>
        <dbReference type="EMBL" id="MBM6703493.1"/>
    </source>
</evidence>
<dbReference type="Proteomes" id="UP000715095">
    <property type="component" value="Unassembled WGS sequence"/>
</dbReference>
<evidence type="ECO:0000313" key="3">
    <source>
        <dbReference type="Proteomes" id="UP000715095"/>
    </source>
</evidence>
<comment type="caution">
    <text evidence="2">The sequence shown here is derived from an EMBL/GenBank/DDBJ whole genome shotgun (WGS) entry which is preliminary data.</text>
</comment>
<keyword evidence="1" id="KW-0472">Membrane</keyword>
<reference evidence="2 3" key="1">
    <citation type="journal article" date="2021" name="Sci. Rep.">
        <title>The distribution of antibiotic resistance genes in chicken gut microbiota commensals.</title>
        <authorList>
            <person name="Juricova H."/>
            <person name="Matiasovicova J."/>
            <person name="Kubasova T."/>
            <person name="Cejkova D."/>
            <person name="Rychlik I."/>
        </authorList>
    </citation>
    <scope>NUCLEOTIDE SEQUENCE [LARGE SCALE GENOMIC DNA]</scope>
    <source>
        <strain evidence="2 3">An829</strain>
    </source>
</reference>
<feature type="transmembrane region" description="Helical" evidence="1">
    <location>
        <begin position="44"/>
        <end position="63"/>
    </location>
</feature>
<keyword evidence="3" id="KW-1185">Reference proteome</keyword>